<protein>
    <submittedName>
        <fullName evidence="2">ADP-ribosyl-glycohydrolase</fullName>
        <ecNumber evidence="2">3.2.2.24</ecNumber>
    </submittedName>
    <submittedName>
        <fullName evidence="3">Putative ADP-ribosylation/Crystallin J1</fullName>
    </submittedName>
</protein>
<name>A0A1N6MU71_9GAMM</name>
<dbReference type="GO" id="GO:0046872">
    <property type="term" value="F:metal ion binding"/>
    <property type="evidence" value="ECO:0007669"/>
    <property type="project" value="UniProtKB-KW"/>
</dbReference>
<keyword evidence="2" id="KW-0378">Hydrolase</keyword>
<keyword evidence="5" id="KW-1185">Reference proteome</keyword>
<dbReference type="EC" id="3.2.2.24" evidence="2"/>
<comment type="cofactor">
    <cofactor evidence="1">
        <name>Mg(2+)</name>
        <dbReference type="ChEBI" id="CHEBI:18420"/>
    </cofactor>
    <text evidence="1">Binds 2 magnesium ions per subunit.</text>
</comment>
<dbReference type="Pfam" id="PF03747">
    <property type="entry name" value="ADP_ribosyl_GH"/>
    <property type="match status" value="1"/>
</dbReference>
<keyword evidence="1" id="KW-0460">Magnesium</keyword>
<evidence type="ECO:0000313" key="3">
    <source>
        <dbReference type="EMBL" id="SIP72415.1"/>
    </source>
</evidence>
<keyword evidence="2" id="KW-0326">Glycosidase</keyword>
<evidence type="ECO:0000313" key="2">
    <source>
        <dbReference type="EMBL" id="PHM36462.1"/>
    </source>
</evidence>
<dbReference type="EMBL" id="NIBU01000014">
    <property type="protein sequence ID" value="PHM36462.1"/>
    <property type="molecule type" value="Genomic_DNA"/>
</dbReference>
<feature type="binding site" evidence="1">
    <location>
        <position position="331"/>
    </location>
    <ligand>
        <name>Mg(2+)</name>
        <dbReference type="ChEBI" id="CHEBI:18420"/>
        <label>1</label>
    </ligand>
</feature>
<evidence type="ECO:0000313" key="5">
    <source>
        <dbReference type="Proteomes" id="UP000224871"/>
    </source>
</evidence>
<dbReference type="Proteomes" id="UP000224871">
    <property type="component" value="Unassembled WGS sequence"/>
</dbReference>
<evidence type="ECO:0000256" key="1">
    <source>
        <dbReference type="PIRSR" id="PIRSR605502-1"/>
    </source>
</evidence>
<dbReference type="Gene3D" id="1.10.4080.10">
    <property type="entry name" value="ADP-ribosylation/Crystallin J1"/>
    <property type="match status" value="1"/>
</dbReference>
<feature type="binding site" evidence="1">
    <location>
        <position position="328"/>
    </location>
    <ligand>
        <name>Mg(2+)</name>
        <dbReference type="ChEBI" id="CHEBI:18420"/>
        <label>1</label>
    </ligand>
</feature>
<dbReference type="EMBL" id="FTLG01000051">
    <property type="protein sequence ID" value="SIP72415.1"/>
    <property type="molecule type" value="Genomic_DNA"/>
</dbReference>
<accession>A0A1N6MU71</accession>
<proteinExistence type="predicted"/>
<feature type="binding site" evidence="1">
    <location>
        <position position="71"/>
    </location>
    <ligand>
        <name>Mg(2+)</name>
        <dbReference type="ChEBI" id="CHEBI:18420"/>
        <label>1</label>
    </ligand>
</feature>
<reference evidence="2 5" key="3">
    <citation type="journal article" date="2017" name="Nat. Microbiol.">
        <title>Natural product diversity associated with the nematode symbionts Photorhabdus and Xenorhabdus.</title>
        <authorList>
            <person name="Tobias N.J."/>
            <person name="Wolff H."/>
            <person name="Djahanschiri B."/>
            <person name="Grundmann F."/>
            <person name="Kronenwerth M."/>
            <person name="Shi Y.M."/>
            <person name="Simonyi S."/>
            <person name="Grun P."/>
            <person name="Shapiro-Ilan D."/>
            <person name="Pidot S.J."/>
            <person name="Stinear T.P."/>
            <person name="Ebersberger I."/>
            <person name="Bode H.B."/>
        </authorList>
    </citation>
    <scope>NUCLEOTIDE SEQUENCE [LARGE SCALE GENOMIC DNA]</scope>
    <source>
        <strain evidence="2 5">DSM 16336</strain>
    </source>
</reference>
<organism evidence="3 4">
    <name type="scientific">Xenorhabdus innexi</name>
    <dbReference type="NCBI Taxonomy" id="290109"/>
    <lineage>
        <taxon>Bacteria</taxon>
        <taxon>Pseudomonadati</taxon>
        <taxon>Pseudomonadota</taxon>
        <taxon>Gammaproteobacteria</taxon>
        <taxon>Enterobacterales</taxon>
        <taxon>Morganellaceae</taxon>
        <taxon>Xenorhabdus</taxon>
    </lineage>
</organism>
<dbReference type="GO" id="GO:0047407">
    <property type="term" value="F:ADP-ribosyl-[dinitrogen reductase] hydrolase activity"/>
    <property type="evidence" value="ECO:0007669"/>
    <property type="project" value="UniProtKB-EC"/>
</dbReference>
<feature type="binding site" evidence="1">
    <location>
        <position position="72"/>
    </location>
    <ligand>
        <name>Mg(2+)</name>
        <dbReference type="ChEBI" id="CHEBI:18420"/>
        <label>1</label>
    </ligand>
</feature>
<dbReference type="InterPro" id="IPR005502">
    <property type="entry name" value="Ribosyl_crysJ1"/>
</dbReference>
<reference evidence="3" key="1">
    <citation type="submission" date="2016-12" db="EMBL/GenBank/DDBJ databases">
        <authorList>
            <person name="Song W.-J."/>
            <person name="Kurnit D.M."/>
        </authorList>
    </citation>
    <scope>NUCLEOTIDE SEQUENCE [LARGE SCALE GENOMIC DNA]</scope>
    <source>
        <strain evidence="3">HGB1681</strain>
    </source>
</reference>
<feature type="binding site" evidence="1">
    <location>
        <position position="330"/>
    </location>
    <ligand>
        <name>Mg(2+)</name>
        <dbReference type="ChEBI" id="CHEBI:18420"/>
        <label>1</label>
    </ligand>
</feature>
<reference evidence="4" key="2">
    <citation type="submission" date="2016-12" db="EMBL/GenBank/DDBJ databases">
        <authorList>
            <person name="Gaudriault S."/>
        </authorList>
    </citation>
    <scope>NUCLEOTIDE SEQUENCE [LARGE SCALE GENOMIC DNA]</scope>
    <source>
        <strain evidence="4">HGB1681 (deposited as PTA-6826 in the American Type Culture Collection)</strain>
    </source>
</reference>
<evidence type="ECO:0000313" key="4">
    <source>
        <dbReference type="Proteomes" id="UP000196435"/>
    </source>
</evidence>
<keyword evidence="1" id="KW-0479">Metal-binding</keyword>
<gene>
    <name evidence="2" type="primary">draG</name>
    <name evidence="2" type="ORF">Xinn_01601</name>
    <name evidence="3" type="ORF">XIS1_1440042</name>
</gene>
<sequence length="557" mass="62890">MNLPSHTQKIVNSALWAAVGDALGWISELVDSNGLKRRIKRSSLQMPTSWERKIGGYSGVNVHLPSGTYSDDTQLRLAVSRSIRSNGQFDIESFAKIELPVWLSYALGAGRASKVAAKNLVKKDTNWFSNFYDSKSIKYTESGGNGTAMRIQPHVWSCINLEKKEYIMSVVMDSIVTHGHLLAICGAIFHANALQFSLINGRAANFSEMKYFIDDFSLINDAINNNYELKNFWLPTWEQTSGKRLYSEIIRIKEETVDYLDLVINTLPSSGKLDQVFSFIINKLDCDKEQRRGASTNTALASSILSHLCHKSDPYKTMLICVNQLGTDTDTIASMAGAIIGCYNDAPTWDIQDKSYIIQEAIRLSNISFRKNEKYFSYPDLNKWNAPQTQSDALGINDADLVVKGLGKAEPINNQIWENKTHNWRWVKLEFGQTILIKSKNSKLELISLDQIPDAKFSQLDLNINKNQINLSDTILSKQDDLFSSNIEKKQISAFNNVENYNEEELDLDKITSKIIKNGFNYEEIGRFLIEFASEKNLESCIAYAAIIGKAFNVRKK</sequence>
<dbReference type="SUPFAM" id="SSF101478">
    <property type="entry name" value="ADP-ribosylglycohydrolase"/>
    <property type="match status" value="1"/>
</dbReference>
<dbReference type="InterPro" id="IPR036705">
    <property type="entry name" value="Ribosyl_crysJ1_sf"/>
</dbReference>
<dbReference type="Proteomes" id="UP000196435">
    <property type="component" value="Unassembled WGS sequence"/>
</dbReference>
<dbReference type="RefSeq" id="WP_086955642.1">
    <property type="nucleotide sequence ID" value="NZ_CAWNQC010000046.1"/>
</dbReference>
<dbReference type="AlphaFoldDB" id="A0A1N6MU71"/>
<dbReference type="OrthoDB" id="9798107at2"/>
<feature type="binding site" evidence="1">
    <location>
        <position position="70"/>
    </location>
    <ligand>
        <name>Mg(2+)</name>
        <dbReference type="ChEBI" id="CHEBI:18420"/>
        <label>1</label>
    </ligand>
</feature>